<organism evidence="1 2">
    <name type="scientific">Litorihabitans aurantiacus</name>
    <dbReference type="NCBI Taxonomy" id="1930061"/>
    <lineage>
        <taxon>Bacteria</taxon>
        <taxon>Bacillati</taxon>
        <taxon>Actinomycetota</taxon>
        <taxon>Actinomycetes</taxon>
        <taxon>Micrococcales</taxon>
        <taxon>Beutenbergiaceae</taxon>
        <taxon>Litorihabitans</taxon>
    </lineage>
</organism>
<reference evidence="1" key="2">
    <citation type="submission" date="2023-02" db="EMBL/GenBank/DDBJ databases">
        <authorList>
            <person name="Sun Q."/>
            <person name="Mori K."/>
        </authorList>
    </citation>
    <scope>NUCLEOTIDE SEQUENCE</scope>
    <source>
        <strain evidence="1">NBRC 112290</strain>
    </source>
</reference>
<accession>A0AA38CWC6</accession>
<keyword evidence="2" id="KW-1185">Reference proteome</keyword>
<comment type="caution">
    <text evidence="1">The sequence shown here is derived from an EMBL/GenBank/DDBJ whole genome shotgun (WGS) entry which is preliminary data.</text>
</comment>
<sequence length="57" mass="6894">MWFDGIDEDVSVWGGTRRSYREWLFLDAMAQVLAEITETLDAMLRERHRPGRRLRQR</sequence>
<reference evidence="1" key="1">
    <citation type="journal article" date="2014" name="Int. J. Syst. Evol. Microbiol.">
        <title>Complete genome sequence of Corynebacterium casei LMG S-19264T (=DSM 44701T), isolated from a smear-ripened cheese.</title>
        <authorList>
            <consortium name="US DOE Joint Genome Institute (JGI-PGF)"/>
            <person name="Walter F."/>
            <person name="Albersmeier A."/>
            <person name="Kalinowski J."/>
            <person name="Ruckert C."/>
        </authorList>
    </citation>
    <scope>NUCLEOTIDE SEQUENCE</scope>
    <source>
        <strain evidence="1">NBRC 112290</strain>
    </source>
</reference>
<dbReference type="AlphaFoldDB" id="A0AA38CWC6"/>
<proteinExistence type="predicted"/>
<evidence type="ECO:0000313" key="2">
    <source>
        <dbReference type="Proteomes" id="UP001157161"/>
    </source>
</evidence>
<name>A0AA38CWC6_9MICO</name>
<dbReference type="RefSeq" id="WP_284251679.1">
    <property type="nucleotide sequence ID" value="NZ_BSUM01000001.1"/>
</dbReference>
<protein>
    <submittedName>
        <fullName evidence="1">Uncharacterized protein</fullName>
    </submittedName>
</protein>
<gene>
    <name evidence="1" type="ORF">GCM10025875_29740</name>
</gene>
<dbReference type="Proteomes" id="UP001157161">
    <property type="component" value="Unassembled WGS sequence"/>
</dbReference>
<dbReference type="EMBL" id="BSUM01000001">
    <property type="protein sequence ID" value="GMA32982.1"/>
    <property type="molecule type" value="Genomic_DNA"/>
</dbReference>
<evidence type="ECO:0000313" key="1">
    <source>
        <dbReference type="EMBL" id="GMA32982.1"/>
    </source>
</evidence>